<reference evidence="1" key="1">
    <citation type="journal article" date="2020" name="Stud. Mycol.">
        <title>101 Dothideomycetes genomes: a test case for predicting lifestyles and emergence of pathogens.</title>
        <authorList>
            <person name="Haridas S."/>
            <person name="Albert R."/>
            <person name="Binder M."/>
            <person name="Bloem J."/>
            <person name="Labutti K."/>
            <person name="Salamov A."/>
            <person name="Andreopoulos B."/>
            <person name="Baker S."/>
            <person name="Barry K."/>
            <person name="Bills G."/>
            <person name="Bluhm B."/>
            <person name="Cannon C."/>
            <person name="Castanera R."/>
            <person name="Culley D."/>
            <person name="Daum C."/>
            <person name="Ezra D."/>
            <person name="Gonzalez J."/>
            <person name="Henrissat B."/>
            <person name="Kuo A."/>
            <person name="Liang C."/>
            <person name="Lipzen A."/>
            <person name="Lutzoni F."/>
            <person name="Magnuson J."/>
            <person name="Mondo S."/>
            <person name="Nolan M."/>
            <person name="Ohm R."/>
            <person name="Pangilinan J."/>
            <person name="Park H.-J."/>
            <person name="Ramirez L."/>
            <person name="Alfaro M."/>
            <person name="Sun H."/>
            <person name="Tritt A."/>
            <person name="Yoshinaga Y."/>
            <person name="Zwiers L.-H."/>
            <person name="Turgeon B."/>
            <person name="Goodwin S."/>
            <person name="Spatafora J."/>
            <person name="Crous P."/>
            <person name="Grigoriev I."/>
        </authorList>
    </citation>
    <scope>NUCLEOTIDE SEQUENCE</scope>
    <source>
        <strain evidence="1">CBS 107.79</strain>
    </source>
</reference>
<proteinExistence type="predicted"/>
<evidence type="ECO:0000313" key="2">
    <source>
        <dbReference type="Proteomes" id="UP000800036"/>
    </source>
</evidence>
<organism evidence="1 2">
    <name type="scientific">Bimuria novae-zelandiae CBS 107.79</name>
    <dbReference type="NCBI Taxonomy" id="1447943"/>
    <lineage>
        <taxon>Eukaryota</taxon>
        <taxon>Fungi</taxon>
        <taxon>Dikarya</taxon>
        <taxon>Ascomycota</taxon>
        <taxon>Pezizomycotina</taxon>
        <taxon>Dothideomycetes</taxon>
        <taxon>Pleosporomycetidae</taxon>
        <taxon>Pleosporales</taxon>
        <taxon>Massarineae</taxon>
        <taxon>Didymosphaeriaceae</taxon>
        <taxon>Bimuria</taxon>
    </lineage>
</organism>
<gene>
    <name evidence="1" type="ORF">BU23DRAFT_91158</name>
</gene>
<accession>A0A6A5VCH9</accession>
<dbReference type="AlphaFoldDB" id="A0A6A5VCH9"/>
<evidence type="ECO:0000313" key="1">
    <source>
        <dbReference type="EMBL" id="KAF1974801.1"/>
    </source>
</evidence>
<keyword evidence="2" id="KW-1185">Reference proteome</keyword>
<dbReference type="EMBL" id="ML976673">
    <property type="protein sequence ID" value="KAF1974801.1"/>
    <property type="molecule type" value="Genomic_DNA"/>
</dbReference>
<name>A0A6A5VCH9_9PLEO</name>
<protein>
    <submittedName>
        <fullName evidence="1">Uncharacterized protein</fullName>
    </submittedName>
</protein>
<sequence>MDDSPYPSRFSVAVSHHLFRSLKTIKEKLGQARPFLFPYMNLPFYQNALNLVRIAFHLAFFRTFIKCSRCHRNAILIAPSTCAVQSLNVNPTREFLTFAFTRCLSALAVCSR</sequence>
<dbReference type="Proteomes" id="UP000800036">
    <property type="component" value="Unassembled WGS sequence"/>
</dbReference>